<dbReference type="AlphaFoldDB" id="A0A1A8YMY5"/>
<keyword evidence="3" id="KW-1185">Reference proteome</keyword>
<organism evidence="2 3">
    <name type="scientific">Plasmodium ovale wallikeri</name>
    <dbReference type="NCBI Taxonomy" id="864142"/>
    <lineage>
        <taxon>Eukaryota</taxon>
        <taxon>Sar</taxon>
        <taxon>Alveolata</taxon>
        <taxon>Apicomplexa</taxon>
        <taxon>Aconoidasida</taxon>
        <taxon>Haemosporida</taxon>
        <taxon>Plasmodiidae</taxon>
        <taxon>Plasmodium</taxon>
        <taxon>Plasmodium (Plasmodium)</taxon>
    </lineage>
</organism>
<proteinExistence type="predicted"/>
<evidence type="ECO:0000313" key="2">
    <source>
        <dbReference type="EMBL" id="SBT32735.1"/>
    </source>
</evidence>
<evidence type="ECO:0000256" key="1">
    <source>
        <dbReference type="SAM" id="MobiDB-lite"/>
    </source>
</evidence>
<feature type="compositionally biased region" description="Basic residues" evidence="1">
    <location>
        <begin position="53"/>
        <end position="63"/>
    </location>
</feature>
<name>A0A1A8YMY5_PLAOA</name>
<dbReference type="Proteomes" id="UP000078555">
    <property type="component" value="Unassembled WGS sequence"/>
</dbReference>
<dbReference type="EMBL" id="FLRD01000042">
    <property type="protein sequence ID" value="SBT32735.1"/>
    <property type="molecule type" value="Genomic_DNA"/>
</dbReference>
<sequence>MKCENIHVSKGSVFSLIKRIVGFSQSGKLTTTREGLHPKYAQKYEKTSSNKGEKKKKKKKKNSHYSVITSCDHIEHHSTHSFVRKYMSILFDSSLRKRRPREKEET</sequence>
<protein>
    <submittedName>
        <fullName evidence="2">Uncharacterized protein</fullName>
    </submittedName>
</protein>
<feature type="compositionally biased region" description="Basic and acidic residues" evidence="1">
    <location>
        <begin position="34"/>
        <end position="52"/>
    </location>
</feature>
<accession>A0A1A8YMY5</accession>
<evidence type="ECO:0000313" key="3">
    <source>
        <dbReference type="Proteomes" id="UP000078555"/>
    </source>
</evidence>
<feature type="region of interest" description="Disordered" evidence="1">
    <location>
        <begin position="28"/>
        <end position="64"/>
    </location>
</feature>
<reference evidence="3" key="1">
    <citation type="submission" date="2016-05" db="EMBL/GenBank/DDBJ databases">
        <authorList>
            <person name="Naeem Raeece"/>
        </authorList>
    </citation>
    <scope>NUCLEOTIDE SEQUENCE [LARGE SCALE GENOMIC DNA]</scope>
</reference>
<gene>
    <name evidence="2" type="ORF">POVWA1_013500</name>
</gene>